<dbReference type="InterPro" id="IPR018301">
    <property type="entry name" value="ArAA_hydroxylase_Fe/CU_BS"/>
</dbReference>
<dbReference type="PANTHER" id="PTHR11473:SF24">
    <property type="entry name" value="PHENYLALANINE-4-HYDROXYLASE"/>
    <property type="match status" value="1"/>
</dbReference>
<keyword evidence="7" id="KW-0479">Metal-binding</keyword>
<evidence type="ECO:0000256" key="9">
    <source>
        <dbReference type="ARBA" id="ARBA00023004"/>
    </source>
</evidence>
<dbReference type="InterPro" id="IPR001273">
    <property type="entry name" value="ArAA_hydroxylase"/>
</dbReference>
<evidence type="ECO:0000256" key="1">
    <source>
        <dbReference type="ARBA" id="ARBA00001060"/>
    </source>
</evidence>
<evidence type="ECO:0000256" key="5">
    <source>
        <dbReference type="ARBA" id="ARBA00011995"/>
    </source>
</evidence>
<comment type="cofactor">
    <cofactor evidence="2">
        <name>Fe(2+)</name>
        <dbReference type="ChEBI" id="CHEBI:29033"/>
    </cofactor>
</comment>
<evidence type="ECO:0000256" key="11">
    <source>
        <dbReference type="ARBA" id="ARBA00023232"/>
    </source>
</evidence>
<dbReference type="SUPFAM" id="SSF56534">
    <property type="entry name" value="Aromatic aminoacid monoxygenases, catalytic and oligomerization domains"/>
    <property type="match status" value="1"/>
</dbReference>
<gene>
    <name evidence="14" type="ORF">ABIE19_002213</name>
</gene>
<evidence type="ECO:0000313" key="14">
    <source>
        <dbReference type="EMBL" id="MET4684276.1"/>
    </source>
</evidence>
<dbReference type="RefSeq" id="WP_354089248.1">
    <property type="nucleotide sequence ID" value="NZ_JBEPTF010000003.1"/>
</dbReference>
<dbReference type="InterPro" id="IPR036951">
    <property type="entry name" value="ArAA_hydroxylase_sf"/>
</dbReference>
<dbReference type="InterPro" id="IPR005960">
    <property type="entry name" value="Phe-4-hydroxylase_mono"/>
</dbReference>
<comment type="pathway">
    <text evidence="3">Amino-acid degradation; L-phenylalanine degradation; acetoacetate and fumarate from L-phenylalanine: step 1/6.</text>
</comment>
<evidence type="ECO:0000256" key="7">
    <source>
        <dbReference type="ARBA" id="ARBA00022723"/>
    </source>
</evidence>
<comment type="similarity">
    <text evidence="4">Belongs to the biopterin-dependent aromatic amino acid hydroxylase family.</text>
</comment>
<dbReference type="Gene3D" id="1.10.800.10">
    <property type="entry name" value="Aromatic amino acid hydroxylase"/>
    <property type="match status" value="1"/>
</dbReference>
<keyword evidence="11" id="KW-0585">Phenylalanine catabolism</keyword>
<dbReference type="NCBIfam" id="TIGR01267">
    <property type="entry name" value="Phe4hydrox_mono"/>
    <property type="match status" value="1"/>
</dbReference>
<dbReference type="Pfam" id="PF00351">
    <property type="entry name" value="Biopterin_H"/>
    <property type="match status" value="1"/>
</dbReference>
<protein>
    <recommendedName>
        <fullName evidence="6">Phenylalanine-4-hydroxylase</fullName>
        <ecNumber evidence="5">1.14.16.1</ecNumber>
    </recommendedName>
    <alternativeName>
        <fullName evidence="12">Phe-4-monooxygenase</fullName>
    </alternativeName>
</protein>
<evidence type="ECO:0000256" key="3">
    <source>
        <dbReference type="ARBA" id="ARBA00005088"/>
    </source>
</evidence>
<reference evidence="14 15" key="1">
    <citation type="submission" date="2024-06" db="EMBL/GenBank/DDBJ databases">
        <title>Sorghum-associated microbial communities from plants grown in Nebraska, USA.</title>
        <authorList>
            <person name="Schachtman D."/>
        </authorList>
    </citation>
    <scope>NUCLEOTIDE SEQUENCE [LARGE SCALE GENOMIC DNA]</scope>
    <source>
        <strain evidence="14 15">2814</strain>
    </source>
</reference>
<evidence type="ECO:0000256" key="4">
    <source>
        <dbReference type="ARBA" id="ARBA00009712"/>
    </source>
</evidence>
<dbReference type="PANTHER" id="PTHR11473">
    <property type="entry name" value="AROMATIC AMINO ACID HYDROXYLASE"/>
    <property type="match status" value="1"/>
</dbReference>
<evidence type="ECO:0000259" key="13">
    <source>
        <dbReference type="PROSITE" id="PS51410"/>
    </source>
</evidence>
<keyword evidence="10" id="KW-0503">Monooxygenase</keyword>
<dbReference type="Proteomes" id="UP001549313">
    <property type="component" value="Unassembled WGS sequence"/>
</dbReference>
<evidence type="ECO:0000313" key="15">
    <source>
        <dbReference type="Proteomes" id="UP001549313"/>
    </source>
</evidence>
<sequence length="287" mass="32432">MAAGTTAPPPGAAADWSIPQDWSAYTPEQHALWDALYARQVEMLPSRVTPAFMKGLETLRLSRSGIPDFEELSERLQKLTGWSVVAVPGLVPDGVFFEHMANRRFVAGSFIRTPEQMDYLQEPDVFHDVFGHVPLLADPVFADYMQAYGLGGLKAMKHDAIHQLSRLYWYTVEFGLIRENDDLRLYGAGIVSSRSESVFALDDASPNRIGFDMKRVMRTRYRIDDFQQTYFVIDSFDDLLKQTLDTDFAPIYAELADQDELTPADVLLTDRVHTRGTQAWAQNRSAA</sequence>
<dbReference type="CDD" id="cd03348">
    <property type="entry name" value="pro_PheOH"/>
    <property type="match status" value="1"/>
</dbReference>
<dbReference type="EC" id="1.14.16.1" evidence="5"/>
<evidence type="ECO:0000256" key="12">
    <source>
        <dbReference type="ARBA" id="ARBA00029922"/>
    </source>
</evidence>
<keyword evidence="15" id="KW-1185">Reference proteome</keyword>
<feature type="domain" description="Biopterin-dependent aromatic amino acid hydroxylase family profile" evidence="13">
    <location>
        <begin position="1"/>
        <end position="287"/>
    </location>
</feature>
<evidence type="ECO:0000256" key="8">
    <source>
        <dbReference type="ARBA" id="ARBA00023002"/>
    </source>
</evidence>
<dbReference type="PROSITE" id="PS51410">
    <property type="entry name" value="BH4_AAA_HYDROXYL_2"/>
    <property type="match status" value="1"/>
</dbReference>
<comment type="caution">
    <text evidence="14">The sequence shown here is derived from an EMBL/GenBank/DDBJ whole genome shotgun (WGS) entry which is preliminary data.</text>
</comment>
<proteinExistence type="inferred from homology"/>
<evidence type="ECO:0000256" key="2">
    <source>
        <dbReference type="ARBA" id="ARBA00001954"/>
    </source>
</evidence>
<organism evidence="14 15">
    <name type="scientific">Brevundimonas faecalis</name>
    <dbReference type="NCBI Taxonomy" id="947378"/>
    <lineage>
        <taxon>Bacteria</taxon>
        <taxon>Pseudomonadati</taxon>
        <taxon>Pseudomonadota</taxon>
        <taxon>Alphaproteobacteria</taxon>
        <taxon>Caulobacterales</taxon>
        <taxon>Caulobacteraceae</taxon>
        <taxon>Brevundimonas</taxon>
    </lineage>
</organism>
<dbReference type="EMBL" id="JBEPTF010000003">
    <property type="protein sequence ID" value="MET4684276.1"/>
    <property type="molecule type" value="Genomic_DNA"/>
</dbReference>
<dbReference type="InterPro" id="IPR036329">
    <property type="entry name" value="Aro-AA_hydroxylase_C_sf"/>
</dbReference>
<name>A0ABV2RCH2_9CAUL</name>
<dbReference type="PRINTS" id="PR00372">
    <property type="entry name" value="FYWHYDRXLASE"/>
</dbReference>
<keyword evidence="9" id="KW-0408">Iron</keyword>
<accession>A0ABV2RCH2</accession>
<keyword evidence="8 14" id="KW-0560">Oxidoreductase</keyword>
<evidence type="ECO:0000256" key="6">
    <source>
        <dbReference type="ARBA" id="ARBA00020276"/>
    </source>
</evidence>
<dbReference type="NCBIfam" id="NF008877">
    <property type="entry name" value="PRK11913.1-2"/>
    <property type="match status" value="1"/>
</dbReference>
<dbReference type="PROSITE" id="PS00367">
    <property type="entry name" value="BH4_AAA_HYDROXYL_1"/>
    <property type="match status" value="1"/>
</dbReference>
<comment type="catalytic activity">
    <reaction evidence="1">
        <text>(6R)-L-erythro-5,6,7,8-tetrahydrobiopterin + L-phenylalanine + O2 = (4aS,6R)-4a-hydroxy-L-erythro-5,6,7,8-tetrahydrobiopterin + L-tyrosine</text>
        <dbReference type="Rhea" id="RHEA:20273"/>
        <dbReference type="ChEBI" id="CHEBI:15379"/>
        <dbReference type="ChEBI" id="CHEBI:15642"/>
        <dbReference type="ChEBI" id="CHEBI:58095"/>
        <dbReference type="ChEBI" id="CHEBI:58315"/>
        <dbReference type="ChEBI" id="CHEBI:59560"/>
        <dbReference type="EC" id="1.14.16.1"/>
    </reaction>
</comment>
<dbReference type="GO" id="GO:0004505">
    <property type="term" value="F:phenylalanine 4-monooxygenase activity"/>
    <property type="evidence" value="ECO:0007669"/>
    <property type="project" value="UniProtKB-EC"/>
</dbReference>
<dbReference type="InterPro" id="IPR019774">
    <property type="entry name" value="Aromatic-AA_hydroxylase_C"/>
</dbReference>
<evidence type="ECO:0000256" key="10">
    <source>
        <dbReference type="ARBA" id="ARBA00023033"/>
    </source>
</evidence>